<name>A0ABT3TEZ8_9GAMM</name>
<organism evidence="3 4">
    <name type="scientific">Candidatus Litorirhabdus singularis</name>
    <dbReference type="NCBI Taxonomy" id="2518993"/>
    <lineage>
        <taxon>Bacteria</taxon>
        <taxon>Pseudomonadati</taxon>
        <taxon>Pseudomonadota</taxon>
        <taxon>Gammaproteobacteria</taxon>
        <taxon>Cellvibrionales</taxon>
        <taxon>Halieaceae</taxon>
        <taxon>Candidatus Litorirhabdus</taxon>
    </lineage>
</organism>
<evidence type="ECO:0000256" key="2">
    <source>
        <dbReference type="SAM" id="SignalP"/>
    </source>
</evidence>
<gene>
    <name evidence="3" type="ORF">EYC98_05830</name>
</gene>
<dbReference type="Proteomes" id="UP001143362">
    <property type="component" value="Unassembled WGS sequence"/>
</dbReference>
<evidence type="ECO:0000313" key="3">
    <source>
        <dbReference type="EMBL" id="MCX2980390.1"/>
    </source>
</evidence>
<accession>A0ABT3TEZ8</accession>
<keyword evidence="4" id="KW-1185">Reference proteome</keyword>
<feature type="chain" id="PRO_5046547280" evidence="2">
    <location>
        <begin position="29"/>
        <end position="157"/>
    </location>
</feature>
<keyword evidence="2" id="KW-0732">Signal</keyword>
<evidence type="ECO:0000256" key="1">
    <source>
        <dbReference type="SAM" id="MobiDB-lite"/>
    </source>
</evidence>
<proteinExistence type="predicted"/>
<dbReference type="EMBL" id="SHNN01000001">
    <property type="protein sequence ID" value="MCX2980390.1"/>
    <property type="molecule type" value="Genomic_DNA"/>
</dbReference>
<feature type="signal peptide" evidence="2">
    <location>
        <begin position="1"/>
        <end position="28"/>
    </location>
</feature>
<evidence type="ECO:0000313" key="4">
    <source>
        <dbReference type="Proteomes" id="UP001143362"/>
    </source>
</evidence>
<reference evidence="3" key="1">
    <citation type="submission" date="2019-02" db="EMBL/GenBank/DDBJ databases">
        <authorList>
            <person name="Li S.-H."/>
        </authorList>
    </citation>
    <scope>NUCLEOTIDE SEQUENCE</scope>
    <source>
        <strain evidence="3">IMCC14734</strain>
    </source>
</reference>
<dbReference type="RefSeq" id="WP_279244366.1">
    <property type="nucleotide sequence ID" value="NZ_SHNN01000001.1"/>
</dbReference>
<sequence length="157" mass="16889">MKTTVTTALLTPAFAFIIGLLAASNAIAMSNAEAQQEIDNMLAAELTLPEVIVNLLEYRFSLAEATALTAQRLTDADQQQTLARSVLCMSRDLAEAEQITRAVAAMPGSDEQTVALFVNEQVKFSRSTCNEDSILERPPLTQSGGESRPALDTSPSR</sequence>
<comment type="caution">
    <text evidence="3">The sequence shown here is derived from an EMBL/GenBank/DDBJ whole genome shotgun (WGS) entry which is preliminary data.</text>
</comment>
<protein>
    <submittedName>
        <fullName evidence="3">Uncharacterized protein</fullName>
    </submittedName>
</protein>
<feature type="region of interest" description="Disordered" evidence="1">
    <location>
        <begin position="133"/>
        <end position="157"/>
    </location>
</feature>